<gene>
    <name evidence="22" type="primary">LOC106816270</name>
</gene>
<keyword evidence="21" id="KW-1185">Reference proteome</keyword>
<evidence type="ECO:0000256" key="3">
    <source>
        <dbReference type="ARBA" id="ARBA00004172"/>
    </source>
</evidence>
<reference evidence="22" key="1">
    <citation type="submission" date="2025-08" db="UniProtKB">
        <authorList>
            <consortium name="RefSeq"/>
        </authorList>
    </citation>
    <scope>IDENTIFICATION</scope>
</reference>
<keyword evidence="6" id="KW-0812">Transmembrane</keyword>
<keyword evidence="7" id="KW-0732">Signal</keyword>
<evidence type="ECO:0000256" key="19">
    <source>
        <dbReference type="ARBA" id="ARBA00076257"/>
    </source>
</evidence>
<evidence type="ECO:0000256" key="11">
    <source>
        <dbReference type="ARBA" id="ARBA00023136"/>
    </source>
</evidence>
<dbReference type="GeneID" id="106816270"/>
<evidence type="ECO:0000256" key="14">
    <source>
        <dbReference type="ARBA" id="ARBA00023329"/>
    </source>
</evidence>
<evidence type="ECO:0000313" key="21">
    <source>
        <dbReference type="Proteomes" id="UP000695022"/>
    </source>
</evidence>
<evidence type="ECO:0000256" key="10">
    <source>
        <dbReference type="ARBA" id="ARBA00023018"/>
    </source>
</evidence>
<evidence type="ECO:0000256" key="18">
    <source>
        <dbReference type="ARBA" id="ARBA00074379"/>
    </source>
</evidence>
<keyword evidence="10" id="KW-0770">Synapse</keyword>
<evidence type="ECO:0000256" key="7">
    <source>
        <dbReference type="ARBA" id="ARBA00022729"/>
    </source>
</evidence>
<dbReference type="PANTHER" id="PTHR11506">
    <property type="entry name" value="LYSOSOME-ASSOCIATED MEMBRANE GLYCOPROTEIN"/>
    <property type="match status" value="1"/>
</dbReference>
<evidence type="ECO:0000256" key="2">
    <source>
        <dbReference type="ARBA" id="ARBA00004158"/>
    </source>
</evidence>
<dbReference type="Proteomes" id="UP000695022">
    <property type="component" value="Unplaced"/>
</dbReference>
<keyword evidence="14" id="KW-0968">Cytoplasmic vesicle</keyword>
<comment type="subcellular location">
    <subcellularLocation>
        <location evidence="4">Cell projection</location>
        <location evidence="4">Dendrite</location>
    </subcellularLocation>
    <subcellularLocation>
        <location evidence="17">Cell projection</location>
        <location evidence="17">Growth cone membrane</location>
        <topology evidence="17">Single-pass type I membrane protein</topology>
    </subcellularLocation>
    <subcellularLocation>
        <location evidence="15">Cytoplasmic vesicle</location>
        <location evidence="15">Secretory vesicle</location>
        <location evidence="15">Synaptic vesicle membrane</location>
        <topology evidence="15">Single-pass type I membrane protein</topology>
    </subcellularLocation>
    <subcellularLocation>
        <location evidence="2">Early endosome membrane</location>
        <topology evidence="2">Single-pass type I membrane protein</topology>
    </subcellularLocation>
    <subcellularLocation>
        <location evidence="1">Endoplasmic reticulum-Golgi intermediate compartment membrane</location>
        <topology evidence="1">Single-pass type I membrane protein</topology>
    </subcellularLocation>
    <subcellularLocation>
        <location evidence="3">Recycling endosome</location>
    </subcellularLocation>
</comment>
<comment type="function">
    <text evidence="16">Plays a role in short-term synaptic plasticity in a subset of GABAergic neurons in the brain.</text>
</comment>
<keyword evidence="11" id="KW-0472">Membrane</keyword>
<evidence type="ECO:0000259" key="20">
    <source>
        <dbReference type="Pfam" id="PF01299"/>
    </source>
</evidence>
<dbReference type="PANTHER" id="PTHR11506:SF35">
    <property type="entry name" value="LYSOSOME-ASSOCIATED MEMBRANE GLYCOPROTEIN 5"/>
    <property type="match status" value="1"/>
</dbReference>
<keyword evidence="8" id="KW-0967">Endosome</keyword>
<sequence>MEVCRQGYELCWHFALGSVASSKAGTTDPLHFNVTNKDGKVCLLIEGSATFDVKYTLKDNSNGTASFGIPADAVVVAGNCADAASNISVSFFSGYAFNLSFTVVEDKSLLSAVSLDYVYDTERFPNASDVGEAVVAQVTGLSLALSSATESYRCHASVPVALGDRVNAVVADVRLQAFNVVNATYGDESVCTEDTVTTVAPTTPAPQPATPPVNSFVVVDDNNVTCLRVDAGIRFEILYKVNATVMRRQW</sequence>
<evidence type="ECO:0000256" key="9">
    <source>
        <dbReference type="ARBA" id="ARBA00022989"/>
    </source>
</evidence>
<comment type="similarity">
    <text evidence="5">Belongs to the LAMP family.</text>
</comment>
<evidence type="ECO:0000256" key="12">
    <source>
        <dbReference type="ARBA" id="ARBA00023180"/>
    </source>
</evidence>
<evidence type="ECO:0000256" key="17">
    <source>
        <dbReference type="ARBA" id="ARBA00060492"/>
    </source>
</evidence>
<evidence type="ECO:0000256" key="6">
    <source>
        <dbReference type="ARBA" id="ARBA00022692"/>
    </source>
</evidence>
<evidence type="ECO:0000256" key="1">
    <source>
        <dbReference type="ARBA" id="ARBA00004151"/>
    </source>
</evidence>
<keyword evidence="12" id="KW-0325">Glycoprotein</keyword>
<evidence type="ECO:0000256" key="13">
    <source>
        <dbReference type="ARBA" id="ARBA00023273"/>
    </source>
</evidence>
<evidence type="ECO:0000256" key="15">
    <source>
        <dbReference type="ARBA" id="ARBA00029428"/>
    </source>
</evidence>
<dbReference type="InterPro" id="IPR048528">
    <property type="entry name" value="Lamp2-like_luminal"/>
</dbReference>
<keyword evidence="13" id="KW-0966">Cell projection</keyword>
<keyword evidence="9" id="KW-1133">Transmembrane helix</keyword>
<evidence type="ECO:0000256" key="5">
    <source>
        <dbReference type="ARBA" id="ARBA00009644"/>
    </source>
</evidence>
<evidence type="ECO:0000256" key="4">
    <source>
        <dbReference type="ARBA" id="ARBA00004279"/>
    </source>
</evidence>
<evidence type="ECO:0000313" key="22">
    <source>
        <dbReference type="RefSeq" id="XP_014676339.1"/>
    </source>
</evidence>
<evidence type="ECO:0000256" key="16">
    <source>
        <dbReference type="ARBA" id="ARBA00053950"/>
    </source>
</evidence>
<evidence type="ECO:0000256" key="8">
    <source>
        <dbReference type="ARBA" id="ARBA00022753"/>
    </source>
</evidence>
<accession>A0ABM1EVW8</accession>
<dbReference type="Pfam" id="PF01299">
    <property type="entry name" value="Lamp2-like_luminal"/>
    <property type="match status" value="1"/>
</dbReference>
<proteinExistence type="inferred from homology"/>
<name>A0ABM1EVW8_PRICU</name>
<dbReference type="Gene3D" id="2.40.160.110">
    <property type="match status" value="1"/>
</dbReference>
<organism evidence="21 22">
    <name type="scientific">Priapulus caudatus</name>
    <name type="common">Priapulid worm</name>
    <dbReference type="NCBI Taxonomy" id="37621"/>
    <lineage>
        <taxon>Eukaryota</taxon>
        <taxon>Metazoa</taxon>
        <taxon>Ecdysozoa</taxon>
        <taxon>Scalidophora</taxon>
        <taxon>Priapulida</taxon>
        <taxon>Priapulimorpha</taxon>
        <taxon>Priapulimorphida</taxon>
        <taxon>Priapulidae</taxon>
        <taxon>Priapulus</taxon>
    </lineage>
</organism>
<dbReference type="RefSeq" id="XP_014676339.1">
    <property type="nucleotide sequence ID" value="XM_014820853.1"/>
</dbReference>
<protein>
    <recommendedName>
        <fullName evidence="18">Lysosome-associated membrane glycoprotein 5</fullName>
    </recommendedName>
    <alternativeName>
        <fullName evidence="19">Lysosome-associated membrane protein 5</fullName>
    </alternativeName>
</protein>
<dbReference type="InterPro" id="IPR002000">
    <property type="entry name" value="Lysosome-assoc_membr_glycop"/>
</dbReference>
<feature type="domain" description="Lysosome-associated membrane glycoprotein 2-like luminal" evidence="20">
    <location>
        <begin position="31"/>
        <end position="180"/>
    </location>
</feature>